<proteinExistence type="predicted"/>
<reference evidence="1" key="1">
    <citation type="submission" date="2022-10" db="EMBL/GenBank/DDBJ databases">
        <title>The complete genomes of actinobacterial strains from the NBC collection.</title>
        <authorList>
            <person name="Joergensen T.S."/>
            <person name="Alvarez Arevalo M."/>
            <person name="Sterndorff E.B."/>
            <person name="Faurdal D."/>
            <person name="Vuksanovic O."/>
            <person name="Mourched A.-S."/>
            <person name="Charusanti P."/>
            <person name="Shaw S."/>
            <person name="Blin K."/>
            <person name="Weber T."/>
        </authorList>
    </citation>
    <scope>NUCLEOTIDE SEQUENCE</scope>
    <source>
        <strain evidence="1">NBC 01771</strain>
    </source>
</reference>
<keyword evidence="1" id="KW-0614">Plasmid</keyword>
<dbReference type="EMBL" id="CP109110">
    <property type="protein sequence ID" value="WSC03537.1"/>
    <property type="molecule type" value="Genomic_DNA"/>
</dbReference>
<gene>
    <name evidence="1" type="ORF">OG835_42395</name>
</gene>
<sequence>MVPELQLYDSNSGRTVASQPAPSLPDALSIALWCARRGWPVHPLAPRRKTPAANCRDCRRPGHSHRECPCVRGGRWCHGFHAATTDAGRIQGWWARQPGFGVGVACGPAGLVVIDVDAHETPLPDRDRLLPGIPIPPSVSLRGLRHGFHSLALLAALRGERDPAQDASTLRVRTPSGGLHIWYAAGPGHAWRCSTGSSPGRALAWQVDVRAHGGYIIAPGTRTTAGTYRALGPVRHPAPLPHWIAAELARTGHRPVPPARRDGAPRVPQRAREAVLAAGGGSRLARATLTTVLAPLLDCAAVAEGAGFSDKLNRAAYTVGGLVAAGHLAATDAEAALVAAAVHVRPRQEGRALRIVRSGMNAGSRRPLRLGDRG</sequence>
<evidence type="ECO:0000313" key="2">
    <source>
        <dbReference type="Proteomes" id="UP001348369"/>
    </source>
</evidence>
<dbReference type="Proteomes" id="UP001348369">
    <property type="component" value="Plasmid unnamed1"/>
</dbReference>
<protein>
    <submittedName>
        <fullName evidence="1">Bifunctional DNA primase/polymerase</fullName>
    </submittedName>
</protein>
<evidence type="ECO:0000313" key="1">
    <source>
        <dbReference type="EMBL" id="WSC03537.1"/>
    </source>
</evidence>
<organism evidence="1 2">
    <name type="scientific">Streptomyces scopuliridis</name>
    <dbReference type="NCBI Taxonomy" id="452529"/>
    <lineage>
        <taxon>Bacteria</taxon>
        <taxon>Bacillati</taxon>
        <taxon>Actinomycetota</taxon>
        <taxon>Actinomycetes</taxon>
        <taxon>Kitasatosporales</taxon>
        <taxon>Streptomycetaceae</taxon>
        <taxon>Streptomyces</taxon>
    </lineage>
</organism>
<keyword evidence="2" id="KW-1185">Reference proteome</keyword>
<geneLocation type="plasmid" evidence="1 2">
    <name>unnamed1</name>
</geneLocation>
<accession>A0ACD5A032</accession>
<name>A0ACD5A032_9ACTN</name>